<protein>
    <submittedName>
        <fullName evidence="1">Uncharacterized protein</fullName>
    </submittedName>
</protein>
<evidence type="ECO:0000313" key="2">
    <source>
        <dbReference type="Proteomes" id="UP000578819"/>
    </source>
</evidence>
<sequence>MGRTSSSNRNAIPGGAGERVLAVPPHLRAWLTPGTSFVARSRGPAGGVY</sequence>
<gene>
    <name evidence="1" type="ORF">FHR38_004765</name>
</gene>
<evidence type="ECO:0000313" key="1">
    <source>
        <dbReference type="EMBL" id="MBB4961032.1"/>
    </source>
</evidence>
<dbReference type="RefSeq" id="WP_184536702.1">
    <property type="nucleotide sequence ID" value="NZ_JACHJW010000001.1"/>
</dbReference>
<dbReference type="Proteomes" id="UP000578819">
    <property type="component" value="Unassembled WGS sequence"/>
</dbReference>
<organism evidence="1 2">
    <name type="scientific">Micromonospora polyrhachis</name>
    <dbReference type="NCBI Taxonomy" id="1282883"/>
    <lineage>
        <taxon>Bacteria</taxon>
        <taxon>Bacillati</taxon>
        <taxon>Actinomycetota</taxon>
        <taxon>Actinomycetes</taxon>
        <taxon>Micromonosporales</taxon>
        <taxon>Micromonosporaceae</taxon>
        <taxon>Micromonospora</taxon>
    </lineage>
</organism>
<name>A0A7W7SVC6_9ACTN</name>
<proteinExistence type="predicted"/>
<dbReference type="AlphaFoldDB" id="A0A7W7SVC6"/>
<dbReference type="EMBL" id="JACHJW010000001">
    <property type="protein sequence ID" value="MBB4961032.1"/>
    <property type="molecule type" value="Genomic_DNA"/>
</dbReference>
<reference evidence="1 2" key="1">
    <citation type="submission" date="2020-08" db="EMBL/GenBank/DDBJ databases">
        <title>Sequencing the genomes of 1000 actinobacteria strains.</title>
        <authorList>
            <person name="Klenk H.-P."/>
        </authorList>
    </citation>
    <scope>NUCLEOTIDE SEQUENCE [LARGE SCALE GENOMIC DNA]</scope>
    <source>
        <strain evidence="1 2">DSM 45886</strain>
    </source>
</reference>
<accession>A0A7W7SVC6</accession>
<keyword evidence="2" id="KW-1185">Reference proteome</keyword>
<comment type="caution">
    <text evidence="1">The sequence shown here is derived from an EMBL/GenBank/DDBJ whole genome shotgun (WGS) entry which is preliminary data.</text>
</comment>